<reference evidence="4" key="1">
    <citation type="journal article" date="2014" name="Genome Announc.">
        <title>Draft genome sequences of the altered schaedler flora, a defined bacterial community from gnotobiotic mice.</title>
        <authorList>
            <person name="Wannemuehler M.J."/>
            <person name="Overstreet A.M."/>
            <person name="Ward D.V."/>
            <person name="Phillips G.J."/>
        </authorList>
    </citation>
    <scope>NUCLEOTIDE SEQUENCE</scope>
    <source>
        <strain evidence="4">ASF457</strain>
    </source>
</reference>
<dbReference type="Proteomes" id="UP000017429">
    <property type="component" value="Chromosome"/>
</dbReference>
<dbReference type="PROSITE" id="PS51257">
    <property type="entry name" value="PROKAR_LIPOPROTEIN"/>
    <property type="match status" value="1"/>
</dbReference>
<dbReference type="Pfam" id="PF08139">
    <property type="entry name" value="LPAM_1"/>
    <property type="match status" value="1"/>
</dbReference>
<dbReference type="eggNOG" id="COG3187">
    <property type="taxonomic scope" value="Bacteria"/>
</dbReference>
<proteinExistence type="predicted"/>
<dbReference type="EMBL" id="CP097562">
    <property type="protein sequence ID" value="USF23019.1"/>
    <property type="molecule type" value="Genomic_DNA"/>
</dbReference>
<dbReference type="InterPro" id="IPR012640">
    <property type="entry name" value="Membr_lipoprot_lipid_attach_CS"/>
</dbReference>
<feature type="domain" description="DUF306" evidence="3">
    <location>
        <begin position="43"/>
        <end position="117"/>
    </location>
</feature>
<dbReference type="Pfam" id="PF03724">
    <property type="entry name" value="META"/>
    <property type="match status" value="1"/>
</dbReference>
<gene>
    <name evidence="4" type="ORF">N508_000072</name>
</gene>
<evidence type="ECO:0000313" key="4">
    <source>
        <dbReference type="EMBL" id="USF23019.1"/>
    </source>
</evidence>
<dbReference type="PANTHER" id="PTHR35535:SF1">
    <property type="entry name" value="HEAT SHOCK PROTEIN HSLJ"/>
    <property type="match status" value="1"/>
</dbReference>
<dbReference type="InterPro" id="IPR053147">
    <property type="entry name" value="Hsp_HslJ-like"/>
</dbReference>
<evidence type="ECO:0000259" key="3">
    <source>
        <dbReference type="Pfam" id="PF03724"/>
    </source>
</evidence>
<dbReference type="AlphaFoldDB" id="V2RHE2"/>
<dbReference type="InterPro" id="IPR005184">
    <property type="entry name" value="DUF306_Meta_HslJ"/>
</dbReference>
<accession>V2RHE2</accession>
<evidence type="ECO:0000313" key="5">
    <source>
        <dbReference type="Proteomes" id="UP000017429"/>
    </source>
</evidence>
<dbReference type="InterPro" id="IPR038670">
    <property type="entry name" value="HslJ-like_sf"/>
</dbReference>
<sequence>MKKIILLILILFTVSACQSRMDVTDELKKTDGKIYHLTAPYKNTEITITFSGNRFSGFAGVNNYFGNIEINDNKIVITDIGRTRMGGPANIMKIEEDYIKSLQASNKLSVSNKELRIGDLKFIEK</sequence>
<reference evidence="4" key="3">
    <citation type="submission" date="2022-06" db="EMBL/GenBank/DDBJ databases">
        <title>Resources to Facilitate Use of the Altered Schaedler Flora (ASF) Mouse Model to Study Microbiome Function.</title>
        <authorList>
            <person name="Proctor A."/>
            <person name="Parvinroo S."/>
            <person name="Richie T."/>
            <person name="Jia X."/>
            <person name="Lee S.T.M."/>
            <person name="Karp P.D."/>
            <person name="Paley S."/>
            <person name="Kostic A.D."/>
            <person name="Pierre J.F."/>
            <person name="Wannemuehler M.J."/>
            <person name="Phillips G.J."/>
        </authorList>
    </citation>
    <scope>NUCLEOTIDE SEQUENCE</scope>
    <source>
        <strain evidence="4">ASF457</strain>
    </source>
</reference>
<dbReference type="OrthoDB" id="95216at2"/>
<name>V2RHE2_9BACT</name>
<dbReference type="KEGG" id="msch:N508_000072"/>
<protein>
    <recommendedName>
        <fullName evidence="1">Type IV secretion system putative lipoprotein virB7</fullName>
    </recommendedName>
</protein>
<dbReference type="RefSeq" id="WP_023276736.1">
    <property type="nucleotide sequence ID" value="NZ_CP097562.1"/>
</dbReference>
<evidence type="ECO:0000256" key="2">
    <source>
        <dbReference type="ARBA" id="ARBA00022729"/>
    </source>
</evidence>
<evidence type="ECO:0000256" key="1">
    <source>
        <dbReference type="ARBA" id="ARBA00017922"/>
    </source>
</evidence>
<reference evidence="4" key="2">
    <citation type="submission" date="2022-05" db="EMBL/GenBank/DDBJ databases">
        <authorList>
            <person name="Proctor A.L."/>
            <person name="Phillips G.J."/>
            <person name="Wannemuehler M.J."/>
        </authorList>
    </citation>
    <scope>NUCLEOTIDE SEQUENCE</scope>
    <source>
        <strain evidence="4">ASF457</strain>
    </source>
</reference>
<dbReference type="Gene3D" id="2.40.128.270">
    <property type="match status" value="1"/>
</dbReference>
<organism evidence="4 5">
    <name type="scientific">Mucispirillum schaedleri ASF457</name>
    <dbReference type="NCBI Taxonomy" id="1379858"/>
    <lineage>
        <taxon>Bacteria</taxon>
        <taxon>Pseudomonadati</taxon>
        <taxon>Deferribacterota</taxon>
        <taxon>Deferribacteres</taxon>
        <taxon>Deferribacterales</taxon>
        <taxon>Mucispirillaceae</taxon>
        <taxon>Mucispirillum</taxon>
    </lineage>
</organism>
<dbReference type="PANTHER" id="PTHR35535">
    <property type="entry name" value="HEAT SHOCK PROTEIN HSLJ"/>
    <property type="match status" value="1"/>
</dbReference>
<keyword evidence="2" id="KW-0732">Signal</keyword>
<keyword evidence="5" id="KW-1185">Reference proteome</keyword>